<feature type="transmembrane region" description="Helical" evidence="7">
    <location>
        <begin position="119"/>
        <end position="138"/>
    </location>
</feature>
<evidence type="ECO:0000256" key="4">
    <source>
        <dbReference type="ARBA" id="ARBA00022692"/>
    </source>
</evidence>
<dbReference type="EMBL" id="DF820460">
    <property type="protein sequence ID" value="GAK53764.1"/>
    <property type="molecule type" value="Genomic_DNA"/>
</dbReference>
<comment type="subcellular location">
    <subcellularLocation>
        <location evidence="1">Cell membrane</location>
        <topology evidence="1">Multi-pass membrane protein</topology>
    </subcellularLocation>
</comment>
<dbReference type="STRING" id="1499966.U14_05038"/>
<accession>A0A081BQT3</accession>
<dbReference type="InterPro" id="IPR052518">
    <property type="entry name" value="CHR_Transporter"/>
</dbReference>
<protein>
    <submittedName>
        <fullName evidence="8">Chromate transport protein</fullName>
    </submittedName>
</protein>
<keyword evidence="4 7" id="KW-0812">Transmembrane</keyword>
<dbReference type="GO" id="GO:0015109">
    <property type="term" value="F:chromate transmembrane transporter activity"/>
    <property type="evidence" value="ECO:0007669"/>
    <property type="project" value="InterPro"/>
</dbReference>
<dbReference type="PANTHER" id="PTHR43663:SF1">
    <property type="entry name" value="CHROMATE TRANSPORTER"/>
    <property type="match status" value="1"/>
</dbReference>
<keyword evidence="9" id="KW-1185">Reference proteome</keyword>
<evidence type="ECO:0000256" key="5">
    <source>
        <dbReference type="ARBA" id="ARBA00022989"/>
    </source>
</evidence>
<dbReference type="Pfam" id="PF02417">
    <property type="entry name" value="Chromate_transp"/>
    <property type="match status" value="1"/>
</dbReference>
<feature type="transmembrane region" description="Helical" evidence="7">
    <location>
        <begin position="73"/>
        <end position="98"/>
    </location>
</feature>
<dbReference type="PANTHER" id="PTHR43663">
    <property type="entry name" value="CHROMATE TRANSPORT PROTEIN-RELATED"/>
    <property type="match status" value="1"/>
</dbReference>
<dbReference type="Proteomes" id="UP000030700">
    <property type="component" value="Unassembled WGS sequence"/>
</dbReference>
<dbReference type="AlphaFoldDB" id="A0A081BQT3"/>
<feature type="transmembrane region" description="Helical" evidence="7">
    <location>
        <begin position="6"/>
        <end position="25"/>
    </location>
</feature>
<keyword evidence="6 7" id="KW-0472">Membrane</keyword>
<dbReference type="HOGENOM" id="CLU_018106_1_2_0"/>
<evidence type="ECO:0000313" key="8">
    <source>
        <dbReference type="EMBL" id="GAK53764.1"/>
    </source>
</evidence>
<comment type="similarity">
    <text evidence="2">Belongs to the chromate ion transporter (CHR) (TC 2.A.51) family.</text>
</comment>
<keyword evidence="5 7" id="KW-1133">Transmembrane helix</keyword>
<proteinExistence type="inferred from homology"/>
<name>A0A081BQT3_9BACT</name>
<evidence type="ECO:0000256" key="2">
    <source>
        <dbReference type="ARBA" id="ARBA00005262"/>
    </source>
</evidence>
<sequence length="177" mass="19115">MIYLHLFLEFFKMGLFSFGGGYAILPMLEQSARSAGWLTSEEFVNMIAISQVTPGPIAINMATYVGFRTGGVLGSLIATVAVILPSMLIVIALARLFLHAYEHAFAQSMFYGLRPTVTALIAASAFQIGLVALFDAASGVNYQALLLTVAVATSSYQWNLHPILLLILAALFGILFF</sequence>
<reference evidence="8" key="1">
    <citation type="journal article" date="2015" name="PeerJ">
        <title>First genomic representation of candidate bacterial phylum KSB3 points to enhanced environmental sensing as a trigger of wastewater bulking.</title>
        <authorList>
            <person name="Sekiguchi Y."/>
            <person name="Ohashi A."/>
            <person name="Parks D.H."/>
            <person name="Yamauchi T."/>
            <person name="Tyson G.W."/>
            <person name="Hugenholtz P."/>
        </authorList>
    </citation>
    <scope>NUCLEOTIDE SEQUENCE [LARGE SCALE GENOMIC DNA]</scope>
</reference>
<feature type="transmembrane region" description="Helical" evidence="7">
    <location>
        <begin position="158"/>
        <end position="176"/>
    </location>
</feature>
<evidence type="ECO:0000256" key="3">
    <source>
        <dbReference type="ARBA" id="ARBA00022475"/>
    </source>
</evidence>
<dbReference type="InterPro" id="IPR003370">
    <property type="entry name" value="Chromate_transpt"/>
</dbReference>
<gene>
    <name evidence="8" type="ORF">U14_05038</name>
</gene>
<evidence type="ECO:0000256" key="7">
    <source>
        <dbReference type="SAM" id="Phobius"/>
    </source>
</evidence>
<organism evidence="8">
    <name type="scientific">Candidatus Moduliflexus flocculans</name>
    <dbReference type="NCBI Taxonomy" id="1499966"/>
    <lineage>
        <taxon>Bacteria</taxon>
        <taxon>Candidatus Moduliflexota</taxon>
        <taxon>Candidatus Moduliflexia</taxon>
        <taxon>Candidatus Moduliflexales</taxon>
        <taxon>Candidatus Moduliflexaceae</taxon>
    </lineage>
</organism>
<evidence type="ECO:0000256" key="6">
    <source>
        <dbReference type="ARBA" id="ARBA00023136"/>
    </source>
</evidence>
<dbReference type="GO" id="GO:0005886">
    <property type="term" value="C:plasma membrane"/>
    <property type="evidence" value="ECO:0007669"/>
    <property type="project" value="UniProtKB-SubCell"/>
</dbReference>
<evidence type="ECO:0000313" key="9">
    <source>
        <dbReference type="Proteomes" id="UP000030700"/>
    </source>
</evidence>
<evidence type="ECO:0000256" key="1">
    <source>
        <dbReference type="ARBA" id="ARBA00004651"/>
    </source>
</evidence>
<keyword evidence="3" id="KW-1003">Cell membrane</keyword>